<gene>
    <name evidence="23" type="primary">LOC101879900</name>
</gene>
<comment type="similarity">
    <text evidence="5">Belongs to the alpha-ketoglutarate dehydrogenase family.</text>
</comment>
<dbReference type="SUPFAM" id="SSF52518">
    <property type="entry name" value="Thiamin diphosphate-binding fold (THDP-binding)"/>
    <property type="match status" value="2"/>
</dbReference>
<accession>A0A8V5H2C4</accession>
<dbReference type="InterPro" id="IPR011603">
    <property type="entry name" value="2oxoglutarate_DH_E1"/>
</dbReference>
<dbReference type="Pfam" id="PF16870">
    <property type="entry name" value="OxoGdeHyase_C"/>
    <property type="match status" value="1"/>
</dbReference>
<protein>
    <recommendedName>
        <fullName evidence="19">2-oxoglutarate dehydrogenase complex component E1</fullName>
        <ecNumber evidence="6">1.2.4.2</ecNumber>
    </recommendedName>
    <alternativeName>
        <fullName evidence="20">2-oxoglutarate dehydrogenase, mitochondrial</fullName>
    </alternativeName>
    <alternativeName>
        <fullName evidence="18">Alpha-ketoglutarate dehydrogenase</fullName>
    </alternativeName>
    <alternativeName>
        <fullName evidence="21">Thiamine diphosphate (ThDP)-dependent 2-oxoglutarate dehydrogenase</fullName>
    </alternativeName>
</protein>
<evidence type="ECO:0000256" key="4">
    <source>
        <dbReference type="ARBA" id="ARBA00004173"/>
    </source>
</evidence>
<dbReference type="GO" id="GO:0046872">
    <property type="term" value="F:metal ion binding"/>
    <property type="evidence" value="ECO:0007669"/>
    <property type="project" value="UniProtKB-KW"/>
</dbReference>
<evidence type="ECO:0000313" key="23">
    <source>
        <dbReference type="Ensembl" id="ENSMUNP00000031213.1"/>
    </source>
</evidence>
<dbReference type="NCBIfam" id="NF006914">
    <property type="entry name" value="PRK09404.1"/>
    <property type="match status" value="1"/>
</dbReference>
<dbReference type="EC" id="1.2.4.2" evidence="6"/>
<keyword evidence="8" id="KW-0479">Metal-binding</keyword>
<evidence type="ECO:0000313" key="24">
    <source>
        <dbReference type="Proteomes" id="UP000694405"/>
    </source>
</evidence>
<dbReference type="GO" id="GO:0005634">
    <property type="term" value="C:nucleus"/>
    <property type="evidence" value="ECO:0007669"/>
    <property type="project" value="UniProtKB-SubCell"/>
</dbReference>
<keyword evidence="13" id="KW-0560">Oxidoreductase</keyword>
<evidence type="ECO:0000256" key="17">
    <source>
        <dbReference type="ARBA" id="ARBA00023242"/>
    </source>
</evidence>
<comment type="cofactor">
    <cofactor evidence="1">
        <name>Mg(2+)</name>
        <dbReference type="ChEBI" id="CHEBI:18420"/>
    </cofactor>
</comment>
<name>A0A8V5H2C4_MELUD</name>
<dbReference type="Gene3D" id="3.40.50.12470">
    <property type="match status" value="1"/>
</dbReference>
<comment type="cofactor">
    <cofactor evidence="2">
        <name>thiamine diphosphate</name>
        <dbReference type="ChEBI" id="CHEBI:58937"/>
    </cofactor>
</comment>
<evidence type="ECO:0000256" key="22">
    <source>
        <dbReference type="ARBA" id="ARBA00051042"/>
    </source>
</evidence>
<keyword evidence="11" id="KW-0832">Ubl conjugation</keyword>
<dbReference type="NCBIfam" id="NF008907">
    <property type="entry name" value="PRK12270.1"/>
    <property type="match status" value="1"/>
</dbReference>
<organism evidence="23 24">
    <name type="scientific">Melopsittacus undulatus</name>
    <name type="common">Budgerigar</name>
    <name type="synonym">Psittacus undulatus</name>
    <dbReference type="NCBI Taxonomy" id="13146"/>
    <lineage>
        <taxon>Eukaryota</taxon>
        <taxon>Metazoa</taxon>
        <taxon>Chordata</taxon>
        <taxon>Craniata</taxon>
        <taxon>Vertebrata</taxon>
        <taxon>Euteleostomi</taxon>
        <taxon>Archelosauria</taxon>
        <taxon>Archosauria</taxon>
        <taxon>Dinosauria</taxon>
        <taxon>Saurischia</taxon>
        <taxon>Theropoda</taxon>
        <taxon>Coelurosauria</taxon>
        <taxon>Aves</taxon>
        <taxon>Neognathae</taxon>
        <taxon>Neoaves</taxon>
        <taxon>Telluraves</taxon>
        <taxon>Australaves</taxon>
        <taxon>Psittaciformes</taxon>
        <taxon>Psittaculidae</taxon>
        <taxon>Melopsittacus</taxon>
    </lineage>
</organism>
<dbReference type="PANTHER" id="PTHR23152:SF7">
    <property type="entry name" value="2-OXOGLUTARATE DEHYDROGENASE COMPLEX COMPONENT E1"/>
    <property type="match status" value="1"/>
</dbReference>
<dbReference type="FunFam" id="1.10.287.1150:FF:000006">
    <property type="entry name" value="2-oxoglutarate dehydrogenase, mitochondrial"/>
    <property type="match status" value="1"/>
</dbReference>
<comment type="subcellular location">
    <subcellularLocation>
        <location evidence="4">Mitochondrion</location>
    </subcellularLocation>
    <subcellularLocation>
        <location evidence="3">Nucleus</location>
    </subcellularLocation>
</comment>
<evidence type="ECO:0000256" key="20">
    <source>
        <dbReference type="ARBA" id="ARBA00041946"/>
    </source>
</evidence>
<keyword evidence="12" id="KW-0809">Transit peptide</keyword>
<dbReference type="Proteomes" id="UP000694405">
    <property type="component" value="Chromosome 18"/>
</dbReference>
<evidence type="ECO:0000256" key="21">
    <source>
        <dbReference type="ARBA" id="ARBA00042799"/>
    </source>
</evidence>
<dbReference type="Pfam" id="PF02779">
    <property type="entry name" value="Transket_pyr"/>
    <property type="match status" value="1"/>
</dbReference>
<dbReference type="FunFam" id="3.40.50.12470:FF:000001">
    <property type="entry name" value="2-oxoglutarate dehydrogenase, mitochondrial isoform X1"/>
    <property type="match status" value="1"/>
</dbReference>
<evidence type="ECO:0000256" key="1">
    <source>
        <dbReference type="ARBA" id="ARBA00001946"/>
    </source>
</evidence>
<dbReference type="NCBIfam" id="TIGR00239">
    <property type="entry name" value="2oxo_dh_E1"/>
    <property type="match status" value="1"/>
</dbReference>
<evidence type="ECO:0000256" key="16">
    <source>
        <dbReference type="ARBA" id="ARBA00023152"/>
    </source>
</evidence>
<dbReference type="GO" id="GO:0030976">
    <property type="term" value="F:thiamine pyrophosphate binding"/>
    <property type="evidence" value="ECO:0007669"/>
    <property type="project" value="InterPro"/>
</dbReference>
<dbReference type="Gene3D" id="1.10.287.1150">
    <property type="entry name" value="TPP helical domain"/>
    <property type="match status" value="1"/>
</dbReference>
<keyword evidence="14" id="KW-0786">Thiamine pyrophosphate</keyword>
<reference evidence="23" key="2">
    <citation type="submission" date="2025-08" db="UniProtKB">
        <authorList>
            <consortium name="Ensembl"/>
        </authorList>
    </citation>
    <scope>IDENTIFICATION</scope>
</reference>
<reference evidence="23" key="1">
    <citation type="submission" date="2020-03" db="EMBL/GenBank/DDBJ databases">
        <title>Melopsittacus undulatus (budgerigar) genome, bMelUnd1, maternal haplotype with Z.</title>
        <authorList>
            <person name="Gedman G."/>
            <person name="Mountcastle J."/>
            <person name="Haase B."/>
            <person name="Formenti G."/>
            <person name="Wright T."/>
            <person name="Apodaca J."/>
            <person name="Pelan S."/>
            <person name="Chow W."/>
            <person name="Rhie A."/>
            <person name="Howe K."/>
            <person name="Fedrigo O."/>
            <person name="Jarvis E.D."/>
        </authorList>
    </citation>
    <scope>NUCLEOTIDE SEQUENCE [LARGE SCALE GENOMIC DNA]</scope>
</reference>
<evidence type="ECO:0000256" key="6">
    <source>
        <dbReference type="ARBA" id="ARBA00012280"/>
    </source>
</evidence>
<comment type="catalytic activity">
    <reaction evidence="22">
        <text>N(6)-[(R)-lipoyl]-L-lysyl-[protein] + 2-oxoglutarate + H(+) = N(6)-[(R)-S(8)-succinyldihydrolipoyl]-L-lysyl-[protein] + CO2</text>
        <dbReference type="Rhea" id="RHEA:12188"/>
        <dbReference type="Rhea" id="RHEA-COMP:10474"/>
        <dbReference type="Rhea" id="RHEA-COMP:20092"/>
        <dbReference type="ChEBI" id="CHEBI:15378"/>
        <dbReference type="ChEBI" id="CHEBI:16526"/>
        <dbReference type="ChEBI" id="CHEBI:16810"/>
        <dbReference type="ChEBI" id="CHEBI:83099"/>
        <dbReference type="ChEBI" id="CHEBI:83120"/>
        <dbReference type="EC" id="1.2.4.2"/>
    </reaction>
    <physiologicalReaction direction="left-to-right" evidence="22">
        <dbReference type="Rhea" id="RHEA:12189"/>
    </physiologicalReaction>
</comment>
<sequence>VPWEGAEALRLAAPRTFQQIRCYSAPVAAEPFLSGTSSNYVEEMYYAWLENPKSVHKSWDIFFRNANAGAAPGTAYQSPPPLSTSLSTLTQIRGHHVAQLDPLGILDADLDSSLPADIVTSTDKLGFYGLDESDLDKVFHLPTTTFIGGNESALPLREIIRRLEMAYCQHIGVEFMFINDLEQCQWIRRKFETPVPVLPLVSLEFLHRKWSSEKRFGLEGCEVLIPALKTIIDKSSEKGVDYVIMGMPHRGRLNVLANVIRKELEQIFCQFDSKLEAADEGSGDVKYHLGMYHRRINRVTDRNITLSLVANPSHLEAADPVVQGKTKAEQFYCGDTEGKKVMSILLHGDAAFAGQGIVYETFHLSDLPSYTTHGTVHVVVNNQIGFTTDPRMARSSPYPTDVARVVNAPIFHVNADDPEAVVYVCNVAAEWRSTFHKDVVVDLVCYRRNGHNEMDEPMFTQPLMYKQIRKQKPVLQKYAELLISQGVVNQPEYEEEIAKYDKICEEAHARSKDEKILHIKHWLDSPWPGFFTLDGQPRSMTCPSTGLNEEDLTHIGQVASSVPVEDFTIHGGLSRILKTRGEMVKNRTVDWALAEYMAFGSLLKDGIHIRLSGQDVERGTFSHRHHVLHDQNVDKRTCIPMNHLWPNQAPYTVCNSSLSEYGVLGFELGFAMASPNALVLWEAQFGDFHNTAQCIIDQFICPGQAKWVRQNGIVLLLPHGMEGMGPEHSSARPERFLQMCNDDPDVFPKLDDFDVRQLYDCNWIVILLPFRKPLIIFTPKSLLRHPEARSSFDDMLPGTHFLRVIPDSGPAAQNPEQVKRVLFCTGKVYYDLTRERKARQMEADVAITRVEQLSPFPFDLLQREAEKYPAAELVWCQEEHKNQGYYDYVKPRLRTTINRAKPVWYAGREPAAAPATGNKKTHLTELQRLLDTAFNLDAFKDLS</sequence>
<dbReference type="InterPro" id="IPR005475">
    <property type="entry name" value="Transketolase-like_Pyr-bd"/>
</dbReference>
<evidence type="ECO:0000256" key="8">
    <source>
        <dbReference type="ARBA" id="ARBA00022723"/>
    </source>
</evidence>
<dbReference type="Pfam" id="PF16078">
    <property type="entry name" value="2-oxogl_dehyd_N"/>
    <property type="match status" value="1"/>
</dbReference>
<evidence type="ECO:0000256" key="12">
    <source>
        <dbReference type="ARBA" id="ARBA00022946"/>
    </source>
</evidence>
<evidence type="ECO:0000256" key="15">
    <source>
        <dbReference type="ARBA" id="ARBA00023128"/>
    </source>
</evidence>
<dbReference type="CDD" id="cd02016">
    <property type="entry name" value="TPP_E1_OGDC_like"/>
    <property type="match status" value="1"/>
</dbReference>
<dbReference type="GO" id="GO:0045252">
    <property type="term" value="C:oxoglutarate dehydrogenase complex"/>
    <property type="evidence" value="ECO:0007669"/>
    <property type="project" value="TreeGrafter"/>
</dbReference>
<dbReference type="SMART" id="SM00861">
    <property type="entry name" value="Transket_pyr"/>
    <property type="match status" value="1"/>
</dbReference>
<dbReference type="InterPro" id="IPR031717">
    <property type="entry name" value="ODO-1/KGD_C"/>
</dbReference>
<proteinExistence type="inferred from homology"/>
<evidence type="ECO:0000256" key="14">
    <source>
        <dbReference type="ARBA" id="ARBA00023052"/>
    </source>
</evidence>
<dbReference type="Gene3D" id="3.40.50.11610">
    <property type="entry name" value="Multifunctional 2-oxoglutarate metabolism enzyme, C-terminal domain"/>
    <property type="match status" value="1"/>
</dbReference>
<dbReference type="GO" id="GO:0005739">
    <property type="term" value="C:mitochondrion"/>
    <property type="evidence" value="ECO:0007669"/>
    <property type="project" value="UniProtKB-SubCell"/>
</dbReference>
<keyword evidence="16" id="KW-0324">Glycolysis</keyword>
<evidence type="ECO:0000256" key="5">
    <source>
        <dbReference type="ARBA" id="ARBA00006936"/>
    </source>
</evidence>
<dbReference type="InterPro" id="IPR032106">
    <property type="entry name" value="2-oxogl_dehyd_N"/>
</dbReference>
<evidence type="ECO:0000256" key="18">
    <source>
        <dbReference type="ARBA" id="ARBA00030680"/>
    </source>
</evidence>
<reference evidence="23" key="3">
    <citation type="submission" date="2025-09" db="UniProtKB">
        <authorList>
            <consortium name="Ensembl"/>
        </authorList>
    </citation>
    <scope>IDENTIFICATION</scope>
</reference>
<dbReference type="InterPro" id="IPR001017">
    <property type="entry name" value="DH_E1"/>
</dbReference>
<dbReference type="Ensembl" id="ENSMUNT00000032132.1">
    <property type="protein sequence ID" value="ENSMUNP00000031213.1"/>
    <property type="gene ID" value="ENSMUNG00000010455.2"/>
</dbReference>
<dbReference type="GO" id="GO:0006096">
    <property type="term" value="P:glycolytic process"/>
    <property type="evidence" value="ECO:0007669"/>
    <property type="project" value="UniProtKB-KW"/>
</dbReference>
<dbReference type="InterPro" id="IPR042179">
    <property type="entry name" value="KGD_C_sf"/>
</dbReference>
<evidence type="ECO:0000256" key="19">
    <source>
        <dbReference type="ARBA" id="ARBA00040429"/>
    </source>
</evidence>
<dbReference type="AlphaFoldDB" id="A0A8V5H2C4"/>
<dbReference type="InterPro" id="IPR029061">
    <property type="entry name" value="THDP-binding"/>
</dbReference>
<evidence type="ECO:0000256" key="3">
    <source>
        <dbReference type="ARBA" id="ARBA00004123"/>
    </source>
</evidence>
<evidence type="ECO:0000256" key="2">
    <source>
        <dbReference type="ARBA" id="ARBA00001964"/>
    </source>
</evidence>
<keyword evidence="17" id="KW-0539">Nucleus</keyword>
<dbReference type="Pfam" id="PF00676">
    <property type="entry name" value="E1_dh"/>
    <property type="match status" value="1"/>
</dbReference>
<dbReference type="PIRSF" id="PIRSF000157">
    <property type="entry name" value="Oxoglu_dh_E1"/>
    <property type="match status" value="1"/>
</dbReference>
<dbReference type="GO" id="GO:0006099">
    <property type="term" value="P:tricarboxylic acid cycle"/>
    <property type="evidence" value="ECO:0007669"/>
    <property type="project" value="TreeGrafter"/>
</dbReference>
<evidence type="ECO:0000256" key="10">
    <source>
        <dbReference type="ARBA" id="ARBA00022842"/>
    </source>
</evidence>
<evidence type="ECO:0000256" key="13">
    <source>
        <dbReference type="ARBA" id="ARBA00023002"/>
    </source>
</evidence>
<evidence type="ECO:0000256" key="7">
    <source>
        <dbReference type="ARBA" id="ARBA00022499"/>
    </source>
</evidence>
<dbReference type="PANTHER" id="PTHR23152">
    <property type="entry name" value="2-OXOGLUTARATE DEHYDROGENASE"/>
    <property type="match status" value="1"/>
</dbReference>
<dbReference type="FunFam" id="3.40.50.970:FF:000002">
    <property type="entry name" value="2-oxoglutarate dehydrogenase, E1 component"/>
    <property type="match status" value="1"/>
</dbReference>
<keyword evidence="9" id="KW-0106">Calcium</keyword>
<keyword evidence="10" id="KW-0460">Magnesium</keyword>
<dbReference type="GO" id="GO:0004591">
    <property type="term" value="F:oxoglutarate dehydrogenase (succinyl-transferring) activity"/>
    <property type="evidence" value="ECO:0007669"/>
    <property type="project" value="UniProtKB-EC"/>
</dbReference>
<keyword evidence="15" id="KW-0496">Mitochondrion</keyword>
<dbReference type="Gene3D" id="3.40.50.970">
    <property type="match status" value="1"/>
</dbReference>
<keyword evidence="24" id="KW-1185">Reference proteome</keyword>
<evidence type="ECO:0000256" key="9">
    <source>
        <dbReference type="ARBA" id="ARBA00022837"/>
    </source>
</evidence>
<keyword evidence="7" id="KW-1017">Isopeptide bond</keyword>
<evidence type="ECO:0000256" key="11">
    <source>
        <dbReference type="ARBA" id="ARBA00022843"/>
    </source>
</evidence>